<proteinExistence type="predicted"/>
<gene>
    <name evidence="2" type="ORF">BST39_12345</name>
</gene>
<comment type="caution">
    <text evidence="2">The sequence shown here is derived from an EMBL/GenBank/DDBJ whole genome shotgun (WGS) entry which is preliminary data.</text>
</comment>
<sequence length="282" mass="30173">MTIADVVVDDAEIEYADVGAGAPIVFVHGAYVTGGLWDDVIARLTDNHRCIAPTWPFGAQRRPVGDGVNVGVVAAGRRIIGLLEQLDLRDVTLVANDTGGGIVLSALAIPDLNWSRVSRLVFTNCDSFEHFPPKSFAPLVKLCRISGGAGAIALRALASRPGLAFFKRAVTKDGIAKDRDSAIFGGFLGSADVRREAVRFSAALNPRHTKAAESAIRKWSKPVLVVWGTHDELFPVSHAERLAEAFPDATLRLVEGSSTYVMMDRPVETAEAIAAFVEGSQP</sequence>
<dbReference type="PANTHER" id="PTHR43798:SF33">
    <property type="entry name" value="HYDROLASE, PUTATIVE (AFU_ORTHOLOGUE AFUA_2G14860)-RELATED"/>
    <property type="match status" value="1"/>
</dbReference>
<name>A0A1X0IAG4_9MYCO</name>
<dbReference type="AlphaFoldDB" id="A0A1X0IAG4"/>
<dbReference type="InterPro" id="IPR000073">
    <property type="entry name" value="AB_hydrolase_1"/>
</dbReference>
<accession>A0A1X0IAG4</accession>
<evidence type="ECO:0000259" key="1">
    <source>
        <dbReference type="Pfam" id="PF12697"/>
    </source>
</evidence>
<feature type="domain" description="AB hydrolase-1" evidence="1">
    <location>
        <begin position="24"/>
        <end position="272"/>
    </location>
</feature>
<reference evidence="2 3" key="1">
    <citation type="submission" date="2017-02" db="EMBL/GenBank/DDBJ databases">
        <title>The new phylogeny of genus Mycobacterium.</title>
        <authorList>
            <person name="Tortoli E."/>
            <person name="Trovato A."/>
            <person name="Cirillo D.M."/>
        </authorList>
    </citation>
    <scope>NUCLEOTIDE SEQUENCE [LARGE SCALE GENOMIC DNA]</scope>
    <source>
        <strain evidence="2 3">DSM 45000</strain>
    </source>
</reference>
<dbReference type="Gene3D" id="3.40.50.1820">
    <property type="entry name" value="alpha/beta hydrolase"/>
    <property type="match status" value="1"/>
</dbReference>
<dbReference type="Pfam" id="PF12697">
    <property type="entry name" value="Abhydrolase_6"/>
    <property type="match status" value="1"/>
</dbReference>
<dbReference type="EMBL" id="MVIE01000013">
    <property type="protein sequence ID" value="ORB41002.1"/>
    <property type="molecule type" value="Genomic_DNA"/>
</dbReference>
<evidence type="ECO:0000313" key="3">
    <source>
        <dbReference type="Proteomes" id="UP000192513"/>
    </source>
</evidence>
<evidence type="ECO:0000313" key="2">
    <source>
        <dbReference type="EMBL" id="ORB41002.1"/>
    </source>
</evidence>
<keyword evidence="2" id="KW-0378">Hydrolase</keyword>
<dbReference type="RefSeq" id="WP_083171997.1">
    <property type="nucleotide sequence ID" value="NZ_AP022619.1"/>
</dbReference>
<dbReference type="STRING" id="590652.BST39_12345"/>
<dbReference type="OrthoDB" id="3400345at2"/>
<organism evidence="2 3">
    <name type="scientific">Mycobacterium paraseoulense</name>
    <dbReference type="NCBI Taxonomy" id="590652"/>
    <lineage>
        <taxon>Bacteria</taxon>
        <taxon>Bacillati</taxon>
        <taxon>Actinomycetota</taxon>
        <taxon>Actinomycetes</taxon>
        <taxon>Mycobacteriales</taxon>
        <taxon>Mycobacteriaceae</taxon>
        <taxon>Mycobacterium</taxon>
    </lineage>
</organism>
<dbReference type="InterPro" id="IPR050266">
    <property type="entry name" value="AB_hydrolase_sf"/>
</dbReference>
<dbReference type="GO" id="GO:0016020">
    <property type="term" value="C:membrane"/>
    <property type="evidence" value="ECO:0007669"/>
    <property type="project" value="TreeGrafter"/>
</dbReference>
<dbReference type="GO" id="GO:0016787">
    <property type="term" value="F:hydrolase activity"/>
    <property type="evidence" value="ECO:0007669"/>
    <property type="project" value="UniProtKB-KW"/>
</dbReference>
<protein>
    <submittedName>
        <fullName evidence="2">Alpha/beta hydrolase</fullName>
    </submittedName>
</protein>
<dbReference type="InterPro" id="IPR029058">
    <property type="entry name" value="AB_hydrolase_fold"/>
</dbReference>
<dbReference type="PANTHER" id="PTHR43798">
    <property type="entry name" value="MONOACYLGLYCEROL LIPASE"/>
    <property type="match status" value="1"/>
</dbReference>
<keyword evidence="3" id="KW-1185">Reference proteome</keyword>
<dbReference type="SUPFAM" id="SSF53474">
    <property type="entry name" value="alpha/beta-Hydrolases"/>
    <property type="match status" value="1"/>
</dbReference>
<dbReference type="Proteomes" id="UP000192513">
    <property type="component" value="Unassembled WGS sequence"/>
</dbReference>